<dbReference type="PANTHER" id="PTHR43047:SF72">
    <property type="entry name" value="OSMOSENSING HISTIDINE PROTEIN KINASE SLN1"/>
    <property type="match status" value="1"/>
</dbReference>
<feature type="domain" description="Histidine kinase" evidence="7">
    <location>
        <begin position="437"/>
        <end position="651"/>
    </location>
</feature>
<dbReference type="GO" id="GO:0000155">
    <property type="term" value="F:phosphorelay sensor kinase activity"/>
    <property type="evidence" value="ECO:0007669"/>
    <property type="project" value="InterPro"/>
</dbReference>
<keyword evidence="6" id="KW-0175">Coiled coil</keyword>
<keyword evidence="11" id="KW-1185">Reference proteome</keyword>
<dbReference type="AlphaFoldDB" id="A0A5B8UVS4"/>
<dbReference type="Pfam" id="PF08447">
    <property type="entry name" value="PAS_3"/>
    <property type="match status" value="1"/>
</dbReference>
<organism evidence="10 11">
    <name type="scientific">Mucilaginibacter ginsenosidivorans</name>
    <dbReference type="NCBI Taxonomy" id="398053"/>
    <lineage>
        <taxon>Bacteria</taxon>
        <taxon>Pseudomonadati</taxon>
        <taxon>Bacteroidota</taxon>
        <taxon>Sphingobacteriia</taxon>
        <taxon>Sphingobacteriales</taxon>
        <taxon>Sphingobacteriaceae</taxon>
        <taxon>Mucilaginibacter</taxon>
    </lineage>
</organism>
<comment type="catalytic activity">
    <reaction evidence="1">
        <text>ATP + protein L-histidine = ADP + protein N-phospho-L-histidine.</text>
        <dbReference type="EC" id="2.7.13.3"/>
    </reaction>
</comment>
<dbReference type="FunFam" id="3.30.565.10:FF:000006">
    <property type="entry name" value="Sensor histidine kinase WalK"/>
    <property type="match status" value="1"/>
</dbReference>
<dbReference type="SMART" id="SM00086">
    <property type="entry name" value="PAC"/>
    <property type="match status" value="3"/>
</dbReference>
<dbReference type="InterPro" id="IPR003594">
    <property type="entry name" value="HATPase_dom"/>
</dbReference>
<evidence type="ECO:0000313" key="11">
    <source>
        <dbReference type="Proteomes" id="UP000321479"/>
    </source>
</evidence>
<dbReference type="PANTHER" id="PTHR43047">
    <property type="entry name" value="TWO-COMPONENT HISTIDINE PROTEIN KINASE"/>
    <property type="match status" value="1"/>
</dbReference>
<keyword evidence="5" id="KW-0418">Kinase</keyword>
<dbReference type="CDD" id="cd00075">
    <property type="entry name" value="HATPase"/>
    <property type="match status" value="1"/>
</dbReference>
<evidence type="ECO:0000256" key="3">
    <source>
        <dbReference type="ARBA" id="ARBA00022553"/>
    </source>
</evidence>
<dbReference type="CDD" id="cd00082">
    <property type="entry name" value="HisKA"/>
    <property type="match status" value="1"/>
</dbReference>
<dbReference type="Pfam" id="PF00512">
    <property type="entry name" value="HisKA"/>
    <property type="match status" value="1"/>
</dbReference>
<evidence type="ECO:0000256" key="2">
    <source>
        <dbReference type="ARBA" id="ARBA00012438"/>
    </source>
</evidence>
<dbReference type="Proteomes" id="UP000321479">
    <property type="component" value="Chromosome"/>
</dbReference>
<protein>
    <recommendedName>
        <fullName evidence="2">histidine kinase</fullName>
        <ecNumber evidence="2">2.7.13.3</ecNumber>
    </recommendedName>
</protein>
<dbReference type="Gene3D" id="1.10.287.130">
    <property type="match status" value="1"/>
</dbReference>
<gene>
    <name evidence="10" type="ORF">FRZ54_11765</name>
</gene>
<dbReference type="PROSITE" id="PS50113">
    <property type="entry name" value="PAC"/>
    <property type="match status" value="1"/>
</dbReference>
<feature type="coiled-coil region" evidence="6">
    <location>
        <begin position="136"/>
        <end position="174"/>
    </location>
</feature>
<dbReference type="Gene3D" id="3.30.565.10">
    <property type="entry name" value="Histidine kinase-like ATPase, C-terminal domain"/>
    <property type="match status" value="1"/>
</dbReference>
<dbReference type="PRINTS" id="PR00344">
    <property type="entry name" value="BCTRLSENSOR"/>
</dbReference>
<dbReference type="NCBIfam" id="TIGR00229">
    <property type="entry name" value="sensory_box"/>
    <property type="match status" value="2"/>
</dbReference>
<dbReference type="GO" id="GO:0009927">
    <property type="term" value="F:histidine phosphotransfer kinase activity"/>
    <property type="evidence" value="ECO:0007669"/>
    <property type="project" value="TreeGrafter"/>
</dbReference>
<dbReference type="InterPro" id="IPR001610">
    <property type="entry name" value="PAC"/>
</dbReference>
<dbReference type="Pfam" id="PF08448">
    <property type="entry name" value="PAS_4"/>
    <property type="match status" value="2"/>
</dbReference>
<feature type="domain" description="PAS" evidence="8">
    <location>
        <begin position="310"/>
        <end position="379"/>
    </location>
</feature>
<evidence type="ECO:0000256" key="5">
    <source>
        <dbReference type="ARBA" id="ARBA00022777"/>
    </source>
</evidence>
<dbReference type="PROSITE" id="PS50112">
    <property type="entry name" value="PAS"/>
    <property type="match status" value="1"/>
</dbReference>
<evidence type="ECO:0000256" key="1">
    <source>
        <dbReference type="ARBA" id="ARBA00000085"/>
    </source>
</evidence>
<evidence type="ECO:0000256" key="4">
    <source>
        <dbReference type="ARBA" id="ARBA00022679"/>
    </source>
</evidence>
<dbReference type="InterPro" id="IPR000700">
    <property type="entry name" value="PAS-assoc_C"/>
</dbReference>
<dbReference type="SUPFAM" id="SSF47384">
    <property type="entry name" value="Homodimeric domain of signal transducing histidine kinase"/>
    <property type="match status" value="1"/>
</dbReference>
<feature type="domain" description="PAC" evidence="9">
    <location>
        <begin position="381"/>
        <end position="433"/>
    </location>
</feature>
<evidence type="ECO:0000256" key="6">
    <source>
        <dbReference type="SAM" id="Coils"/>
    </source>
</evidence>
<dbReference type="Gene3D" id="2.10.70.100">
    <property type="match status" value="1"/>
</dbReference>
<dbReference type="InterPro" id="IPR036097">
    <property type="entry name" value="HisK_dim/P_sf"/>
</dbReference>
<evidence type="ECO:0000259" key="7">
    <source>
        <dbReference type="PROSITE" id="PS50109"/>
    </source>
</evidence>
<keyword evidence="3" id="KW-0597">Phosphoprotein</keyword>
<dbReference type="InterPro" id="IPR036890">
    <property type="entry name" value="HATPase_C_sf"/>
</dbReference>
<evidence type="ECO:0000313" key="10">
    <source>
        <dbReference type="EMBL" id="QEC63227.1"/>
    </source>
</evidence>
<proteinExistence type="predicted"/>
<dbReference type="InterPro" id="IPR005467">
    <property type="entry name" value="His_kinase_dom"/>
</dbReference>
<dbReference type="InterPro" id="IPR013656">
    <property type="entry name" value="PAS_4"/>
</dbReference>
<dbReference type="InterPro" id="IPR004358">
    <property type="entry name" value="Sig_transdc_His_kin-like_C"/>
</dbReference>
<dbReference type="InterPro" id="IPR035965">
    <property type="entry name" value="PAS-like_dom_sf"/>
</dbReference>
<dbReference type="EC" id="2.7.13.3" evidence="2"/>
<dbReference type="InterPro" id="IPR013655">
    <property type="entry name" value="PAS_fold_3"/>
</dbReference>
<accession>A0A5B8UVS4</accession>
<name>A0A5B8UVS4_9SPHI</name>
<dbReference type="PROSITE" id="PS50109">
    <property type="entry name" value="HIS_KIN"/>
    <property type="match status" value="1"/>
</dbReference>
<sequence length="651" mass="73398">MNNPQPALSNDQLISVLAQGKNAVAIHTTDKFNIRYASNAMLSIWGKGPDVVGLPLAEALPELEGQPFLGLFKRVWDEGITVSGKDTPADLLIDDELQTFYFDFEYRAMTDDAGKTYCILHTATDVTERFLSRQREQALQEEMRAANEELFSANEELNAANEELVQSKEVLQVTNDALNDSETRFRNLVKQAPIGICIIRAHDLMIEDVNDSYLELVGRTRSEMQNRTIWEAVYEAAEVYAPIMNQVINTGVTFKAREAEVMLVRQGVDQRFFLDFVYEPIIYKGRVDSILVLVIDVTDKVMARRSIEEMEERARLAIEAAETGTFDLDLVKGVMLTSPRLDTIFGFQHSVSWEEYAAVIHPDDQSARTMAHQQALKTGKLFYEARVSFPDKSMHWVRIQGQVYYNDNKKPVRILGTVLDITQFKQLQQQKDDFISIASHELKTPITSLKASLQLLERMKDNPSPQVLPRLIEQSSRSMQKISALVDDLLNVSRANESQLALNKAEFNIFQLLENCCNHVRVVGKYNLVVKGDANLKVYADEHAIDQVVVNLVNNAIKYAPDSLEIQLSVEKENDMIRVSVKDSGPGIAPEKIPHLFERYYQGNADGYKNSGLGLGLYICSEIVKKHGGQIGVRSEWGEGSTFFFTLPAAE</sequence>
<dbReference type="Pfam" id="PF02518">
    <property type="entry name" value="HATPase_c"/>
    <property type="match status" value="1"/>
</dbReference>
<dbReference type="SMART" id="SM00091">
    <property type="entry name" value="PAS"/>
    <property type="match status" value="3"/>
</dbReference>
<evidence type="ECO:0000259" key="8">
    <source>
        <dbReference type="PROSITE" id="PS50112"/>
    </source>
</evidence>
<dbReference type="Gene3D" id="3.30.450.20">
    <property type="entry name" value="PAS domain"/>
    <property type="match status" value="3"/>
</dbReference>
<dbReference type="EMBL" id="CP042436">
    <property type="protein sequence ID" value="QEC63227.1"/>
    <property type="molecule type" value="Genomic_DNA"/>
</dbReference>
<reference evidence="10 11" key="1">
    <citation type="journal article" date="2017" name="Curr. Microbiol.">
        <title>Mucilaginibacter ginsenosidivorans sp. nov., Isolated from Soil of Ginseng Field.</title>
        <authorList>
            <person name="Kim M.M."/>
            <person name="Siddiqi M.Z."/>
            <person name="Im W.T."/>
        </authorList>
    </citation>
    <scope>NUCLEOTIDE SEQUENCE [LARGE SCALE GENOMIC DNA]</scope>
    <source>
        <strain evidence="10 11">Gsoil 3017</strain>
    </source>
</reference>
<dbReference type="SUPFAM" id="SSF55785">
    <property type="entry name" value="PYP-like sensor domain (PAS domain)"/>
    <property type="match status" value="3"/>
</dbReference>
<dbReference type="GO" id="GO:0005886">
    <property type="term" value="C:plasma membrane"/>
    <property type="evidence" value="ECO:0007669"/>
    <property type="project" value="TreeGrafter"/>
</dbReference>
<dbReference type="SMART" id="SM00387">
    <property type="entry name" value="HATPase_c"/>
    <property type="match status" value="1"/>
</dbReference>
<dbReference type="SMART" id="SM00388">
    <property type="entry name" value="HisKA"/>
    <property type="match status" value="1"/>
</dbReference>
<keyword evidence="4" id="KW-0808">Transferase</keyword>
<dbReference type="RefSeq" id="WP_147031803.1">
    <property type="nucleotide sequence ID" value="NZ_CP042436.1"/>
</dbReference>
<dbReference type="SUPFAM" id="SSF55874">
    <property type="entry name" value="ATPase domain of HSP90 chaperone/DNA topoisomerase II/histidine kinase"/>
    <property type="match status" value="1"/>
</dbReference>
<dbReference type="InterPro" id="IPR003661">
    <property type="entry name" value="HisK_dim/P_dom"/>
</dbReference>
<evidence type="ECO:0000259" key="9">
    <source>
        <dbReference type="PROSITE" id="PS50113"/>
    </source>
</evidence>
<dbReference type="CDD" id="cd00130">
    <property type="entry name" value="PAS"/>
    <property type="match status" value="2"/>
</dbReference>
<dbReference type="KEGG" id="mgin:FRZ54_11765"/>
<dbReference type="InterPro" id="IPR000014">
    <property type="entry name" value="PAS"/>
</dbReference>
<dbReference type="OrthoDB" id="9813151at2"/>